<gene>
    <name evidence="1" type="ORF">FYJ80_05660</name>
</gene>
<dbReference type="EMBL" id="VUNN01000009">
    <property type="protein sequence ID" value="MSU06265.1"/>
    <property type="molecule type" value="Genomic_DNA"/>
</dbReference>
<name>A0A7X2PD96_9SPIO</name>
<evidence type="ECO:0000313" key="1">
    <source>
        <dbReference type="EMBL" id="MSU06265.1"/>
    </source>
</evidence>
<accession>A0A7X2PD96</accession>
<dbReference type="RefSeq" id="WP_154425241.1">
    <property type="nucleotide sequence ID" value="NZ_JAQYGB010000040.1"/>
</dbReference>
<comment type="caution">
    <text evidence="1">The sequence shown here is derived from an EMBL/GenBank/DDBJ whole genome shotgun (WGS) entry which is preliminary data.</text>
</comment>
<reference evidence="1 2" key="1">
    <citation type="submission" date="2019-08" db="EMBL/GenBank/DDBJ databases">
        <title>In-depth cultivation of the pig gut microbiome towards novel bacterial diversity and tailored functional studies.</title>
        <authorList>
            <person name="Wylensek D."/>
            <person name="Hitch T.C.A."/>
            <person name="Clavel T."/>
        </authorList>
    </citation>
    <scope>NUCLEOTIDE SEQUENCE [LARGE SCALE GENOMIC DNA]</scope>
    <source>
        <strain evidence="1 2">NM-380-WT-3C1</strain>
    </source>
</reference>
<sequence>MKKELLEMSLHYYDMASEKAKEGSKREAAKLYARTFFIRCAENLQDVSFLNFFAHQFFRYLQCKKQLIMSLPEGDMVSDLIKETYLNLISDVEDSIFNITADGFKNICNNFEICFPSQKDSKCSSF</sequence>
<proteinExistence type="predicted"/>
<dbReference type="Proteomes" id="UP000460549">
    <property type="component" value="Unassembled WGS sequence"/>
</dbReference>
<dbReference type="AlphaFoldDB" id="A0A7X2PD96"/>
<organism evidence="1 2">
    <name type="scientific">Bullifex porci</name>
    <dbReference type="NCBI Taxonomy" id="2606638"/>
    <lineage>
        <taxon>Bacteria</taxon>
        <taxon>Pseudomonadati</taxon>
        <taxon>Spirochaetota</taxon>
        <taxon>Spirochaetia</taxon>
        <taxon>Spirochaetales</taxon>
        <taxon>Spirochaetaceae</taxon>
        <taxon>Bullifex</taxon>
    </lineage>
</organism>
<keyword evidence="2" id="KW-1185">Reference proteome</keyword>
<protein>
    <submittedName>
        <fullName evidence="1">Uncharacterized protein</fullName>
    </submittedName>
</protein>
<evidence type="ECO:0000313" key="2">
    <source>
        <dbReference type="Proteomes" id="UP000460549"/>
    </source>
</evidence>